<gene>
    <name evidence="1" type="primary">A09g505430.1_BraROA</name>
    <name evidence="1" type="ORF">IGI04_035165</name>
</gene>
<comment type="caution">
    <text evidence="1">The sequence shown here is derived from an EMBL/GenBank/DDBJ whole genome shotgun (WGS) entry which is preliminary data.</text>
</comment>
<organism evidence="1 2">
    <name type="scientific">Brassica rapa subsp. trilocularis</name>
    <dbReference type="NCBI Taxonomy" id="1813537"/>
    <lineage>
        <taxon>Eukaryota</taxon>
        <taxon>Viridiplantae</taxon>
        <taxon>Streptophyta</taxon>
        <taxon>Embryophyta</taxon>
        <taxon>Tracheophyta</taxon>
        <taxon>Spermatophyta</taxon>
        <taxon>Magnoliopsida</taxon>
        <taxon>eudicotyledons</taxon>
        <taxon>Gunneridae</taxon>
        <taxon>Pentapetalae</taxon>
        <taxon>rosids</taxon>
        <taxon>malvids</taxon>
        <taxon>Brassicales</taxon>
        <taxon>Brassicaceae</taxon>
        <taxon>Brassiceae</taxon>
        <taxon>Brassica</taxon>
    </lineage>
</organism>
<name>A0ABQ7LDK8_BRACM</name>
<sequence>MVCAKPSLRWWCLMVADELSSCYRARVCTGGSIVGDGTGVSIVAGVPSRIEAVEHKSGDAVFGCWVARVSDLGLWASVYSHQDGGGLEMNLNGGSSRAEEDDFEFSEHQMSKIKKNEEISEKREKEIQQVVESVNEQNI</sequence>
<evidence type="ECO:0000313" key="1">
    <source>
        <dbReference type="EMBL" id="KAG5383695.1"/>
    </source>
</evidence>
<dbReference type="Proteomes" id="UP000823674">
    <property type="component" value="Chromosome A09"/>
</dbReference>
<accession>A0ABQ7LDK8</accession>
<dbReference type="EMBL" id="JADBGQ010000008">
    <property type="protein sequence ID" value="KAG5383695.1"/>
    <property type="molecule type" value="Genomic_DNA"/>
</dbReference>
<keyword evidence="2" id="KW-1185">Reference proteome</keyword>
<proteinExistence type="predicted"/>
<evidence type="ECO:0000313" key="2">
    <source>
        <dbReference type="Proteomes" id="UP000823674"/>
    </source>
</evidence>
<reference evidence="1 2" key="1">
    <citation type="submission" date="2021-03" db="EMBL/GenBank/DDBJ databases">
        <authorList>
            <person name="King G.J."/>
            <person name="Bancroft I."/>
            <person name="Baten A."/>
            <person name="Bloomfield J."/>
            <person name="Borpatragohain P."/>
            <person name="He Z."/>
            <person name="Irish N."/>
            <person name="Irwin J."/>
            <person name="Liu K."/>
            <person name="Mauleon R.P."/>
            <person name="Moore J."/>
            <person name="Morris R."/>
            <person name="Ostergaard L."/>
            <person name="Wang B."/>
            <person name="Wells R."/>
        </authorList>
    </citation>
    <scope>NUCLEOTIDE SEQUENCE [LARGE SCALE GENOMIC DNA]</scope>
    <source>
        <strain evidence="1">R-o-18</strain>
        <tissue evidence="1">Leaf</tissue>
    </source>
</reference>
<protein>
    <submittedName>
        <fullName evidence="1">Uncharacterized protein</fullName>
    </submittedName>
</protein>